<reference evidence="9" key="1">
    <citation type="journal article" date="2021" name="PeerJ">
        <title>Extensive microbial diversity within the chicken gut microbiome revealed by metagenomics and culture.</title>
        <authorList>
            <person name="Gilroy R."/>
            <person name="Ravi A."/>
            <person name="Getino M."/>
            <person name="Pursley I."/>
            <person name="Horton D.L."/>
            <person name="Alikhan N.F."/>
            <person name="Baker D."/>
            <person name="Gharbi K."/>
            <person name="Hall N."/>
            <person name="Watson M."/>
            <person name="Adriaenssens E.M."/>
            <person name="Foster-Nyarko E."/>
            <person name="Jarju S."/>
            <person name="Secka A."/>
            <person name="Antonio M."/>
            <person name="Oren A."/>
            <person name="Chaudhuri R.R."/>
            <person name="La Ragione R."/>
            <person name="Hildebrand F."/>
            <person name="Pallen M.J."/>
        </authorList>
    </citation>
    <scope>NUCLEOTIDE SEQUENCE</scope>
    <source>
        <strain evidence="9">CHK196-3914</strain>
    </source>
</reference>
<dbReference type="PANTHER" id="PTHR43133">
    <property type="entry name" value="RNA POLYMERASE ECF-TYPE SIGMA FACTO"/>
    <property type="match status" value="1"/>
</dbReference>
<dbReference type="Gene3D" id="1.10.1740.10">
    <property type="match status" value="1"/>
</dbReference>
<dbReference type="PANTHER" id="PTHR43133:SF51">
    <property type="entry name" value="RNA POLYMERASE SIGMA FACTOR"/>
    <property type="match status" value="1"/>
</dbReference>
<name>A0A9D2G9F9_9FIRM</name>
<accession>A0A9D2G9F9</accession>
<feature type="domain" description="RNA polymerase sigma-70 region 2" evidence="7">
    <location>
        <begin position="24"/>
        <end position="89"/>
    </location>
</feature>
<dbReference type="Proteomes" id="UP000824116">
    <property type="component" value="Unassembled WGS sequence"/>
</dbReference>
<reference evidence="9" key="2">
    <citation type="submission" date="2021-04" db="EMBL/GenBank/DDBJ databases">
        <authorList>
            <person name="Gilroy R."/>
        </authorList>
    </citation>
    <scope>NUCLEOTIDE SEQUENCE</scope>
    <source>
        <strain evidence="9">CHK196-3914</strain>
    </source>
</reference>
<organism evidence="9 10">
    <name type="scientific">Candidatus Mediterraneibacter stercoravium</name>
    <dbReference type="NCBI Taxonomy" id="2838685"/>
    <lineage>
        <taxon>Bacteria</taxon>
        <taxon>Bacillati</taxon>
        <taxon>Bacillota</taxon>
        <taxon>Clostridia</taxon>
        <taxon>Lachnospirales</taxon>
        <taxon>Lachnospiraceae</taxon>
        <taxon>Mediterraneibacter</taxon>
    </lineage>
</organism>
<dbReference type="InterPro" id="IPR007627">
    <property type="entry name" value="RNA_pol_sigma70_r2"/>
</dbReference>
<dbReference type="NCBIfam" id="TIGR02937">
    <property type="entry name" value="sigma70-ECF"/>
    <property type="match status" value="1"/>
</dbReference>
<dbReference type="Pfam" id="PF04542">
    <property type="entry name" value="Sigma70_r2"/>
    <property type="match status" value="1"/>
</dbReference>
<dbReference type="AlphaFoldDB" id="A0A9D2G9F9"/>
<evidence type="ECO:0000313" key="10">
    <source>
        <dbReference type="Proteomes" id="UP000824116"/>
    </source>
</evidence>
<dbReference type="SUPFAM" id="SSF88659">
    <property type="entry name" value="Sigma3 and sigma4 domains of RNA polymerase sigma factors"/>
    <property type="match status" value="1"/>
</dbReference>
<evidence type="ECO:0000259" key="8">
    <source>
        <dbReference type="Pfam" id="PF08281"/>
    </source>
</evidence>
<evidence type="ECO:0000256" key="1">
    <source>
        <dbReference type="ARBA" id="ARBA00010641"/>
    </source>
</evidence>
<dbReference type="InterPro" id="IPR036388">
    <property type="entry name" value="WH-like_DNA-bd_sf"/>
</dbReference>
<gene>
    <name evidence="9" type="ORF">H9723_09965</name>
</gene>
<sequence length="176" mass="20637">MEGDTNIRDVKRAVRGSVDAYGRLIEKNKDYLYRTAFLYSGDEEAALEIVQETVLKGFRSIKQLRNPELFRTWITRILINTSKDYYRHEIRYAQMPEEEAAYEEAGITAEERADLYEAIRRLPEKYRTAVILRYFDGLKQEEIAFVMGIPRGSVSAYLTRAKKELRKYLKEGYLNG</sequence>
<dbReference type="GO" id="GO:0006950">
    <property type="term" value="P:response to stress"/>
    <property type="evidence" value="ECO:0007669"/>
    <property type="project" value="UniProtKB-ARBA"/>
</dbReference>
<keyword evidence="3 6" id="KW-0731">Sigma factor</keyword>
<comment type="caution">
    <text evidence="9">The sequence shown here is derived from an EMBL/GenBank/DDBJ whole genome shotgun (WGS) entry which is preliminary data.</text>
</comment>
<dbReference type="Pfam" id="PF08281">
    <property type="entry name" value="Sigma70_r4_2"/>
    <property type="match status" value="1"/>
</dbReference>
<evidence type="ECO:0000256" key="5">
    <source>
        <dbReference type="ARBA" id="ARBA00023163"/>
    </source>
</evidence>
<keyword evidence="5 6" id="KW-0804">Transcription</keyword>
<evidence type="ECO:0000256" key="3">
    <source>
        <dbReference type="ARBA" id="ARBA00023082"/>
    </source>
</evidence>
<comment type="similarity">
    <text evidence="1 6">Belongs to the sigma-70 factor family. ECF subfamily.</text>
</comment>
<evidence type="ECO:0000256" key="6">
    <source>
        <dbReference type="RuleBase" id="RU000716"/>
    </source>
</evidence>
<dbReference type="SUPFAM" id="SSF88946">
    <property type="entry name" value="Sigma2 domain of RNA polymerase sigma factors"/>
    <property type="match status" value="1"/>
</dbReference>
<dbReference type="PROSITE" id="PS01063">
    <property type="entry name" value="SIGMA70_ECF"/>
    <property type="match status" value="1"/>
</dbReference>
<dbReference type="EMBL" id="DXAY01000234">
    <property type="protein sequence ID" value="HIZ75544.1"/>
    <property type="molecule type" value="Genomic_DNA"/>
</dbReference>
<evidence type="ECO:0000259" key="7">
    <source>
        <dbReference type="Pfam" id="PF04542"/>
    </source>
</evidence>
<dbReference type="GO" id="GO:0016987">
    <property type="term" value="F:sigma factor activity"/>
    <property type="evidence" value="ECO:0007669"/>
    <property type="project" value="UniProtKB-KW"/>
</dbReference>
<feature type="domain" description="RNA polymerase sigma factor 70 region 4 type 2" evidence="8">
    <location>
        <begin position="114"/>
        <end position="165"/>
    </location>
</feature>
<evidence type="ECO:0000256" key="2">
    <source>
        <dbReference type="ARBA" id="ARBA00023015"/>
    </source>
</evidence>
<proteinExistence type="inferred from homology"/>
<dbReference type="Gene3D" id="1.10.10.10">
    <property type="entry name" value="Winged helix-like DNA-binding domain superfamily/Winged helix DNA-binding domain"/>
    <property type="match status" value="1"/>
</dbReference>
<keyword evidence="4 6" id="KW-0238">DNA-binding</keyword>
<dbReference type="CDD" id="cd06171">
    <property type="entry name" value="Sigma70_r4"/>
    <property type="match status" value="1"/>
</dbReference>
<dbReference type="InterPro" id="IPR013249">
    <property type="entry name" value="RNA_pol_sigma70_r4_t2"/>
</dbReference>
<evidence type="ECO:0000256" key="4">
    <source>
        <dbReference type="ARBA" id="ARBA00023125"/>
    </source>
</evidence>
<dbReference type="GO" id="GO:0003677">
    <property type="term" value="F:DNA binding"/>
    <property type="evidence" value="ECO:0007669"/>
    <property type="project" value="UniProtKB-KW"/>
</dbReference>
<dbReference type="InterPro" id="IPR014284">
    <property type="entry name" value="RNA_pol_sigma-70_dom"/>
</dbReference>
<dbReference type="InterPro" id="IPR013325">
    <property type="entry name" value="RNA_pol_sigma_r2"/>
</dbReference>
<dbReference type="GO" id="GO:0006352">
    <property type="term" value="P:DNA-templated transcription initiation"/>
    <property type="evidence" value="ECO:0007669"/>
    <property type="project" value="InterPro"/>
</dbReference>
<dbReference type="InterPro" id="IPR039425">
    <property type="entry name" value="RNA_pol_sigma-70-like"/>
</dbReference>
<dbReference type="InterPro" id="IPR013324">
    <property type="entry name" value="RNA_pol_sigma_r3/r4-like"/>
</dbReference>
<protein>
    <recommendedName>
        <fullName evidence="6">RNA polymerase sigma factor</fullName>
    </recommendedName>
</protein>
<evidence type="ECO:0000313" key="9">
    <source>
        <dbReference type="EMBL" id="HIZ75544.1"/>
    </source>
</evidence>
<dbReference type="InterPro" id="IPR000838">
    <property type="entry name" value="RNA_pol_sigma70_ECF_CS"/>
</dbReference>
<keyword evidence="2 6" id="KW-0805">Transcription regulation</keyword>